<evidence type="ECO:0000313" key="3">
    <source>
        <dbReference type="Proteomes" id="UP000014680"/>
    </source>
</evidence>
<dbReference type="KEGG" id="eiv:EIN_339620"/>
<dbReference type="VEuPathDB" id="AmoebaDB:EIN_339620"/>
<dbReference type="EMBL" id="KB206501">
    <property type="protein sequence ID" value="ELP90261.1"/>
    <property type="molecule type" value="Genomic_DNA"/>
</dbReference>
<dbReference type="RefSeq" id="XP_004257032.1">
    <property type="nucleotide sequence ID" value="XM_004256984.1"/>
</dbReference>
<dbReference type="GeneID" id="14889239"/>
<keyword evidence="1" id="KW-0175">Coiled coil</keyword>
<dbReference type="Proteomes" id="UP000014680">
    <property type="component" value="Unassembled WGS sequence"/>
</dbReference>
<feature type="coiled-coil region" evidence="1">
    <location>
        <begin position="65"/>
        <end position="113"/>
    </location>
</feature>
<evidence type="ECO:0000313" key="2">
    <source>
        <dbReference type="EMBL" id="ELP90261.1"/>
    </source>
</evidence>
<protein>
    <submittedName>
        <fullName evidence="2">Uncharacterized protein</fullName>
    </submittedName>
</protein>
<sequence>MVYDIGTECVIMYCVLFLNKVVYNYKPSHKENLLNRNSMNRLLLLSFKTPSTLGTNSEIGPILKRRRVDEELATKDKEFEALKKKLAEEITKREAAEKVLSEMKIKNVDLEALV</sequence>
<name>A0A0A1U785_ENTIV</name>
<evidence type="ECO:0000256" key="1">
    <source>
        <dbReference type="SAM" id="Coils"/>
    </source>
</evidence>
<gene>
    <name evidence="2" type="ORF">EIN_339620</name>
</gene>
<accession>A0A0A1U785</accession>
<proteinExistence type="predicted"/>
<reference evidence="2 3" key="1">
    <citation type="submission" date="2012-10" db="EMBL/GenBank/DDBJ databases">
        <authorList>
            <person name="Zafar N."/>
            <person name="Inman J."/>
            <person name="Hall N."/>
            <person name="Lorenzi H."/>
            <person name="Caler E."/>
        </authorList>
    </citation>
    <scope>NUCLEOTIDE SEQUENCE [LARGE SCALE GENOMIC DNA]</scope>
    <source>
        <strain evidence="2 3">IP1</strain>
    </source>
</reference>
<dbReference type="AlphaFoldDB" id="A0A0A1U785"/>
<organism evidence="2 3">
    <name type="scientific">Entamoeba invadens IP1</name>
    <dbReference type="NCBI Taxonomy" id="370355"/>
    <lineage>
        <taxon>Eukaryota</taxon>
        <taxon>Amoebozoa</taxon>
        <taxon>Evosea</taxon>
        <taxon>Archamoebae</taxon>
        <taxon>Mastigamoebida</taxon>
        <taxon>Entamoebidae</taxon>
        <taxon>Entamoeba</taxon>
    </lineage>
</organism>
<keyword evidence="3" id="KW-1185">Reference proteome</keyword>